<evidence type="ECO:0000256" key="1">
    <source>
        <dbReference type="ARBA" id="ARBA00007430"/>
    </source>
</evidence>
<dbReference type="InterPro" id="IPR003869">
    <property type="entry name" value="Polysac_CapD-like"/>
</dbReference>
<reference evidence="5" key="2">
    <citation type="submission" date="2011-02" db="EMBL/GenBank/DDBJ databases">
        <title>The complete genome of Pedobacter saltans DSM 12145.</title>
        <authorList>
            <consortium name="US DOE Joint Genome Institute (JGI-PGF)"/>
            <person name="Lucas S."/>
            <person name="Copeland A."/>
            <person name="Lapidus A."/>
            <person name="Bruce D."/>
            <person name="Goodwin L."/>
            <person name="Pitluck S."/>
            <person name="Kyrpides N."/>
            <person name="Mavromatis K."/>
            <person name="Pagani I."/>
            <person name="Ivanova N."/>
            <person name="Ovchinnikova G."/>
            <person name="Lu M."/>
            <person name="Detter J.C."/>
            <person name="Han C."/>
            <person name="Land M."/>
            <person name="Hauser L."/>
            <person name="Markowitz V."/>
            <person name="Cheng J.-F."/>
            <person name="Hugenholtz P."/>
            <person name="Woyke T."/>
            <person name="Wu D."/>
            <person name="Tindall B."/>
            <person name="Pomrenke H.G."/>
            <person name="Brambilla E."/>
            <person name="Klenk H.-P."/>
            <person name="Eisen J.A."/>
        </authorList>
    </citation>
    <scope>NUCLEOTIDE SEQUENCE [LARGE SCALE GENOMIC DNA]</scope>
    <source>
        <strain evidence="5">ATCC 51119 / DSM 12145 / JCM 21818 / LMG 10337 / NBRC 100064 / NCIMB 13643</strain>
    </source>
</reference>
<proteinExistence type="inferred from homology"/>
<dbReference type="InterPro" id="IPR051203">
    <property type="entry name" value="Polysaccharide_Synthase-Rel"/>
</dbReference>
<dbReference type="InterPro" id="IPR036291">
    <property type="entry name" value="NAD(P)-bd_dom_sf"/>
</dbReference>
<dbReference type="EMBL" id="CP002545">
    <property type="protein sequence ID" value="ADY51408.1"/>
    <property type="molecule type" value="Genomic_DNA"/>
</dbReference>
<dbReference type="HOGENOM" id="CLU_013560_5_2_10"/>
<dbReference type="Gene3D" id="3.40.50.720">
    <property type="entry name" value="NAD(P)-binding Rossmann-like Domain"/>
    <property type="match status" value="2"/>
</dbReference>
<dbReference type="PANTHER" id="PTHR43318:SF1">
    <property type="entry name" value="POLYSACCHARIDE BIOSYNTHESIS PROTEIN EPSC-RELATED"/>
    <property type="match status" value="1"/>
</dbReference>
<feature type="domain" description="Polysaccharide biosynthesis protein CapD-like" evidence="3">
    <location>
        <begin position="293"/>
        <end position="591"/>
    </location>
</feature>
<accession>F0S9Q2</accession>
<dbReference type="OrthoDB" id="9803111at2"/>
<feature type="transmembrane region" description="Helical" evidence="2">
    <location>
        <begin position="12"/>
        <end position="36"/>
    </location>
</feature>
<dbReference type="AlphaFoldDB" id="F0S9Q2"/>
<keyword evidence="2" id="KW-1133">Transmembrane helix</keyword>
<feature type="transmembrane region" description="Helical" evidence="2">
    <location>
        <begin position="48"/>
        <end position="69"/>
    </location>
</feature>
<dbReference type="SUPFAM" id="SSF51735">
    <property type="entry name" value="NAD(P)-binding Rossmann-fold domains"/>
    <property type="match status" value="1"/>
</dbReference>
<dbReference type="CDD" id="cd05237">
    <property type="entry name" value="UDP_invert_4-6DH_SDR_e"/>
    <property type="match status" value="1"/>
</dbReference>
<dbReference type="STRING" id="762903.Pedsa_0836"/>
<dbReference type="InterPro" id="IPR029063">
    <property type="entry name" value="SAM-dependent_MTases_sf"/>
</dbReference>
<dbReference type="SUPFAM" id="SSF53335">
    <property type="entry name" value="S-adenosyl-L-methionine-dependent methyltransferases"/>
    <property type="match status" value="1"/>
</dbReference>
<dbReference type="PANTHER" id="PTHR43318">
    <property type="entry name" value="UDP-N-ACETYLGLUCOSAMINE 4,6-DEHYDRATASE"/>
    <property type="match status" value="1"/>
</dbReference>
<name>F0S9Q2_PSESL</name>
<evidence type="ECO:0000256" key="2">
    <source>
        <dbReference type="SAM" id="Phobius"/>
    </source>
</evidence>
<evidence type="ECO:0000313" key="5">
    <source>
        <dbReference type="Proteomes" id="UP000000310"/>
    </source>
</evidence>
<reference evidence="4 5" key="1">
    <citation type="journal article" date="2011" name="Stand. Genomic Sci.">
        <title>Complete genome sequence of the gliding, heparinolytic Pedobacter saltans type strain (113).</title>
        <authorList>
            <person name="Liolios K."/>
            <person name="Sikorski J."/>
            <person name="Lu M."/>
            <person name="Nolan M."/>
            <person name="Lapidus A."/>
            <person name="Lucas S."/>
            <person name="Hammon N."/>
            <person name="Deshpande S."/>
            <person name="Cheng J.F."/>
            <person name="Tapia R."/>
            <person name="Han C."/>
            <person name="Goodwin L."/>
            <person name="Pitluck S."/>
            <person name="Huntemann M."/>
            <person name="Ivanova N."/>
            <person name="Pagani I."/>
            <person name="Mavromatis K."/>
            <person name="Ovchinikova G."/>
            <person name="Pati A."/>
            <person name="Chen A."/>
            <person name="Palaniappan K."/>
            <person name="Land M."/>
            <person name="Hauser L."/>
            <person name="Brambilla E.M."/>
            <person name="Kotsyurbenko O."/>
            <person name="Rohde M."/>
            <person name="Tindall B.J."/>
            <person name="Abt B."/>
            <person name="Goker M."/>
            <person name="Detter J.C."/>
            <person name="Woyke T."/>
            <person name="Bristow J."/>
            <person name="Eisen J.A."/>
            <person name="Markowitz V."/>
            <person name="Hugenholtz P."/>
            <person name="Klenk H.P."/>
            <person name="Kyrpides N.C."/>
        </authorList>
    </citation>
    <scope>NUCLEOTIDE SEQUENCE [LARGE SCALE GENOMIC DNA]</scope>
    <source>
        <strain evidence="5">ATCC 51119 / DSM 12145 / JCM 21818 / LMG 10337 / NBRC 100064 / NCIMB 13643</strain>
    </source>
</reference>
<sequence>MKKIIFNEKIYSRWLILFIDSLIMTWTFCMSFLLVHKFQYQTISIREFLTMLILSNTITVLVFVVMKIHCGIIRHSNTGDILRIVTAVAVSNLALWVLFQLLTNLSLASNVKWFNEVIMVNFFMEALLLVVLRTAVKTLYNYVKQTENKKIEPILIYGSDKKAILIKQAFDFASESNYKLIGFVDNNTDRWHKNIEQKKVYPITDIKRLKEKYQVQKIVIMDESLSKTDQSSLIDKCISLGIKVIIVPPSAQWLNGRVNLKQMRELKIEDLLQRDPIVLENENVLKEVEGKCVLVTGAAGSIGSEIVRQLIKFQPGRIVLCDQAETPLHELQTSIEDNFPDVSVSAFMCNIQNNTRLKRLFSTYHPQIVFHAAASKHVPMMENHPCEAILTNVLGTKQLADISMEYKVEKFVMISTDKAVRPTNIMGASKRLAEMYIQSLNFYQLRDLPMDDMLKMPLMSQIRTKFITTRFGNVLGSNGSVVPRFREQIEKGGPITVTHKEITRYFMTIPEAVQLVLEAGAMGKGGEIFIFEMGKPVKIFDLAKNMIKLAGFSTNEVDIVFTGLRPGEKLYEELLNDKEQVMPTYHEKIKISRVVNHHHNHIKKSIDELLELVALDDDFSLVKKVKEIVPEYISNNSIYNELDRMVIN</sequence>
<organism evidence="4 5">
    <name type="scientific">Pseudopedobacter saltans (strain ATCC 51119 / DSM 12145 / JCM 21818 / CCUG 39354 / LMG 10337 / NBRC 100064 / NCIMB 13643)</name>
    <name type="common">Pedobacter saltans</name>
    <dbReference type="NCBI Taxonomy" id="762903"/>
    <lineage>
        <taxon>Bacteria</taxon>
        <taxon>Pseudomonadati</taxon>
        <taxon>Bacteroidota</taxon>
        <taxon>Sphingobacteriia</taxon>
        <taxon>Sphingobacteriales</taxon>
        <taxon>Sphingobacteriaceae</taxon>
        <taxon>Pseudopedobacter</taxon>
    </lineage>
</organism>
<keyword evidence="2" id="KW-0472">Membrane</keyword>
<dbReference type="KEGG" id="psn:Pedsa_0836"/>
<evidence type="ECO:0000259" key="3">
    <source>
        <dbReference type="Pfam" id="PF02719"/>
    </source>
</evidence>
<keyword evidence="5" id="KW-1185">Reference proteome</keyword>
<protein>
    <submittedName>
        <fullName evidence="4">Polysaccharide biosynthesis protein CapD</fullName>
    </submittedName>
</protein>
<keyword evidence="2" id="KW-0812">Transmembrane</keyword>
<dbReference type="Pfam" id="PF02719">
    <property type="entry name" value="Polysacc_synt_2"/>
    <property type="match status" value="1"/>
</dbReference>
<dbReference type="eggNOG" id="COG1086">
    <property type="taxonomic scope" value="Bacteria"/>
</dbReference>
<comment type="similarity">
    <text evidence="1">Belongs to the polysaccharide synthase family.</text>
</comment>
<dbReference type="Proteomes" id="UP000000310">
    <property type="component" value="Chromosome"/>
</dbReference>
<feature type="transmembrane region" description="Helical" evidence="2">
    <location>
        <begin position="81"/>
        <end position="101"/>
    </location>
</feature>
<feature type="transmembrane region" description="Helical" evidence="2">
    <location>
        <begin position="113"/>
        <end position="132"/>
    </location>
</feature>
<evidence type="ECO:0000313" key="4">
    <source>
        <dbReference type="EMBL" id="ADY51408.1"/>
    </source>
</evidence>
<gene>
    <name evidence="4" type="ordered locus">Pedsa_0836</name>
</gene>